<comment type="caution">
    <text evidence="19">The sequence shown here is derived from an EMBL/GenBank/DDBJ whole genome shotgun (WGS) entry which is preliminary data.</text>
</comment>
<keyword evidence="6" id="KW-0770">Synapse</keyword>
<evidence type="ECO:0000256" key="12">
    <source>
        <dbReference type="ARBA" id="ARBA00023286"/>
    </source>
</evidence>
<evidence type="ECO:0000256" key="8">
    <source>
        <dbReference type="ARBA" id="ARBA00023136"/>
    </source>
</evidence>
<evidence type="ECO:0000256" key="7">
    <source>
        <dbReference type="ARBA" id="ARBA00023065"/>
    </source>
</evidence>
<protein>
    <submittedName>
        <fullName evidence="19">Uncharacterized protein</fullName>
    </submittedName>
</protein>
<evidence type="ECO:0000313" key="20">
    <source>
        <dbReference type="Proteomes" id="UP000663828"/>
    </source>
</evidence>
<dbReference type="Proteomes" id="UP000663828">
    <property type="component" value="Unassembled WGS sequence"/>
</dbReference>
<evidence type="ECO:0000256" key="3">
    <source>
        <dbReference type="ARBA" id="ARBA00022475"/>
    </source>
</evidence>
<comment type="similarity">
    <text evidence="1">Belongs to the ligand-gated ion channel (TC 1.A.9) family. Acetylcholine receptor (TC 1.A.9.1) subfamily.</text>
</comment>
<evidence type="ECO:0000313" key="18">
    <source>
        <dbReference type="EMBL" id="CAF0928570.1"/>
    </source>
</evidence>
<dbReference type="EMBL" id="CAJNOR010003595">
    <property type="protein sequence ID" value="CAF1429141.1"/>
    <property type="molecule type" value="Genomic_DNA"/>
</dbReference>
<dbReference type="InterPro" id="IPR018000">
    <property type="entry name" value="Neurotransmitter_ion_chnl_CS"/>
</dbReference>
<dbReference type="GO" id="GO:0004888">
    <property type="term" value="F:transmembrane signaling receptor activity"/>
    <property type="evidence" value="ECO:0007669"/>
    <property type="project" value="InterPro"/>
</dbReference>
<evidence type="ECO:0000256" key="11">
    <source>
        <dbReference type="ARBA" id="ARBA00023180"/>
    </source>
</evidence>
<dbReference type="Gene3D" id="2.70.170.10">
    <property type="entry name" value="Neurotransmitter-gated ion-channel ligand-binding domain"/>
    <property type="match status" value="1"/>
</dbReference>
<dbReference type="NCBIfam" id="TIGR00860">
    <property type="entry name" value="LIC"/>
    <property type="match status" value="1"/>
</dbReference>
<dbReference type="Pfam" id="PF02931">
    <property type="entry name" value="Neur_chan_LBD"/>
    <property type="match status" value="1"/>
</dbReference>
<dbReference type="SUPFAM" id="SSF63712">
    <property type="entry name" value="Nicotinic receptor ligand binding domain-like"/>
    <property type="match status" value="1"/>
</dbReference>
<dbReference type="InterPro" id="IPR006201">
    <property type="entry name" value="Neur_channel"/>
</dbReference>
<dbReference type="InterPro" id="IPR002394">
    <property type="entry name" value="Nicotinic_acetylcholine_rcpt"/>
</dbReference>
<keyword evidence="12" id="KW-1071">Ligand-gated ion channel</keyword>
<dbReference type="InterPro" id="IPR038050">
    <property type="entry name" value="Neuro_actylchol_rec"/>
</dbReference>
<evidence type="ECO:0000256" key="10">
    <source>
        <dbReference type="ARBA" id="ARBA00023170"/>
    </source>
</evidence>
<evidence type="ECO:0000256" key="1">
    <source>
        <dbReference type="ARBA" id="ARBA00009237"/>
    </source>
</evidence>
<evidence type="ECO:0000256" key="5">
    <source>
        <dbReference type="ARBA" id="ARBA00022989"/>
    </source>
</evidence>
<keyword evidence="13 15" id="KW-0407">Ion channel</keyword>
<dbReference type="PRINTS" id="PR00252">
    <property type="entry name" value="NRIONCHANNEL"/>
</dbReference>
<feature type="domain" description="Neurotransmitter-gated ion-channel transmembrane" evidence="17">
    <location>
        <begin position="237"/>
        <end position="487"/>
    </location>
</feature>
<keyword evidence="11" id="KW-0325">Glycoprotein</keyword>
<feature type="transmembrane region" description="Helical" evidence="15">
    <location>
        <begin position="472"/>
        <end position="492"/>
    </location>
</feature>
<dbReference type="GO" id="GO:0022848">
    <property type="term" value="F:acetylcholine-gated monoatomic cation-selective channel activity"/>
    <property type="evidence" value="ECO:0007669"/>
    <property type="project" value="InterPro"/>
</dbReference>
<dbReference type="Gene3D" id="1.20.58.390">
    <property type="entry name" value="Neurotransmitter-gated ion-channel transmembrane domain"/>
    <property type="match status" value="2"/>
</dbReference>
<keyword evidence="9" id="KW-1015">Disulfide bond</keyword>
<keyword evidence="2 15" id="KW-0813">Transport</keyword>
<dbReference type="Proteomes" id="UP000663852">
    <property type="component" value="Unassembled WGS sequence"/>
</dbReference>
<keyword evidence="20" id="KW-1185">Reference proteome</keyword>
<dbReference type="CDD" id="cd19051">
    <property type="entry name" value="LGIC_TM_cation"/>
    <property type="match status" value="1"/>
</dbReference>
<evidence type="ECO:0000259" key="17">
    <source>
        <dbReference type="Pfam" id="PF02932"/>
    </source>
</evidence>
<evidence type="ECO:0000256" key="2">
    <source>
        <dbReference type="ARBA" id="ARBA00022448"/>
    </source>
</evidence>
<dbReference type="AlphaFoldDB" id="A0A815N6M7"/>
<feature type="domain" description="Neurotransmitter-gated ion-channel ligand-binding" evidence="16">
    <location>
        <begin position="22"/>
        <end position="228"/>
    </location>
</feature>
<keyword evidence="10" id="KW-0675">Receptor</keyword>
<evidence type="ECO:0000256" key="4">
    <source>
        <dbReference type="ARBA" id="ARBA00022692"/>
    </source>
</evidence>
<dbReference type="InterPro" id="IPR036719">
    <property type="entry name" value="Neuro-gated_channel_TM_sf"/>
</dbReference>
<evidence type="ECO:0000313" key="19">
    <source>
        <dbReference type="EMBL" id="CAF1429141.1"/>
    </source>
</evidence>
<proteinExistence type="inferred from homology"/>
<dbReference type="OrthoDB" id="5975154at2759"/>
<organism evidence="19 20">
    <name type="scientific">Adineta ricciae</name>
    <name type="common">Rotifer</name>
    <dbReference type="NCBI Taxonomy" id="249248"/>
    <lineage>
        <taxon>Eukaryota</taxon>
        <taxon>Metazoa</taxon>
        <taxon>Spiralia</taxon>
        <taxon>Gnathifera</taxon>
        <taxon>Rotifera</taxon>
        <taxon>Eurotatoria</taxon>
        <taxon>Bdelloidea</taxon>
        <taxon>Adinetida</taxon>
        <taxon>Adinetidae</taxon>
        <taxon>Adineta</taxon>
    </lineage>
</organism>
<keyword evidence="7 15" id="KW-0406">Ion transport</keyword>
<dbReference type="Pfam" id="PF02932">
    <property type="entry name" value="Neur_chan_memb"/>
    <property type="match status" value="1"/>
</dbReference>
<dbReference type="GO" id="GO:0045211">
    <property type="term" value="C:postsynaptic membrane"/>
    <property type="evidence" value="ECO:0007669"/>
    <property type="project" value="InterPro"/>
</dbReference>
<keyword evidence="3" id="KW-1003">Cell membrane</keyword>
<feature type="transmembrane region" description="Helical" evidence="15">
    <location>
        <begin position="294"/>
        <end position="318"/>
    </location>
</feature>
<feature type="transmembrane region" description="Helical" evidence="15">
    <location>
        <begin position="261"/>
        <end position="282"/>
    </location>
</feature>
<dbReference type="InterPro" id="IPR006202">
    <property type="entry name" value="Neur_chan_lig-bd"/>
</dbReference>
<evidence type="ECO:0000256" key="9">
    <source>
        <dbReference type="ARBA" id="ARBA00023157"/>
    </source>
</evidence>
<evidence type="ECO:0000256" key="15">
    <source>
        <dbReference type="RuleBase" id="RU000687"/>
    </source>
</evidence>
<dbReference type="PRINTS" id="PR00254">
    <property type="entry name" value="NICOTINICR"/>
</dbReference>
<dbReference type="SUPFAM" id="SSF90112">
    <property type="entry name" value="Neurotransmitter-gated ion-channel transmembrane pore"/>
    <property type="match status" value="1"/>
</dbReference>
<dbReference type="FunFam" id="2.70.170.10:FF:000016">
    <property type="entry name" value="Nicotinic acetylcholine receptor subunit"/>
    <property type="match status" value="1"/>
</dbReference>
<evidence type="ECO:0000256" key="13">
    <source>
        <dbReference type="ARBA" id="ARBA00023303"/>
    </source>
</evidence>
<evidence type="ECO:0000256" key="6">
    <source>
        <dbReference type="ARBA" id="ARBA00023018"/>
    </source>
</evidence>
<gene>
    <name evidence="18" type="ORF">EDS130_LOCUS11169</name>
    <name evidence="19" type="ORF">XAT740_LOCUS35671</name>
</gene>
<name>A0A815N6M7_ADIRI</name>
<dbReference type="CDD" id="cd18997">
    <property type="entry name" value="LGIC_ECD_nAChR"/>
    <property type="match status" value="1"/>
</dbReference>
<dbReference type="EMBL" id="CAJNOJ010000040">
    <property type="protein sequence ID" value="CAF0928570.1"/>
    <property type="molecule type" value="Genomic_DNA"/>
</dbReference>
<keyword evidence="8 15" id="KW-0472">Membrane</keyword>
<evidence type="ECO:0000256" key="14">
    <source>
        <dbReference type="ARBA" id="ARBA00034099"/>
    </source>
</evidence>
<keyword evidence="5 15" id="KW-1133">Transmembrane helix</keyword>
<reference evidence="19" key="1">
    <citation type="submission" date="2021-02" db="EMBL/GenBank/DDBJ databases">
        <authorList>
            <person name="Nowell W R."/>
        </authorList>
    </citation>
    <scope>NUCLEOTIDE SEQUENCE</scope>
</reference>
<accession>A0A815N6M7</accession>
<dbReference type="PANTHER" id="PTHR18945">
    <property type="entry name" value="NEUROTRANSMITTER GATED ION CHANNEL"/>
    <property type="match status" value="1"/>
</dbReference>
<dbReference type="InterPro" id="IPR006029">
    <property type="entry name" value="Neurotrans-gated_channel_TM"/>
</dbReference>
<dbReference type="FunFam" id="1.20.58.390:FF:000043">
    <property type="entry name" value="AcetylCholine Receptor"/>
    <property type="match status" value="1"/>
</dbReference>
<evidence type="ECO:0000259" key="16">
    <source>
        <dbReference type="Pfam" id="PF02931"/>
    </source>
</evidence>
<feature type="transmembrane region" description="Helical" evidence="15">
    <location>
        <begin position="324"/>
        <end position="342"/>
    </location>
</feature>
<feature type="transmembrane region" description="Helical" evidence="15">
    <location>
        <begin position="230"/>
        <end position="255"/>
    </location>
</feature>
<comment type="subcellular location">
    <subcellularLocation>
        <location evidence="14">Synaptic cell membrane</location>
        <topology evidence="14">Multi-pass membrane protein</topology>
    </subcellularLocation>
</comment>
<keyword evidence="4 15" id="KW-0812">Transmembrane</keyword>
<sequence length="499" mass="57653">MKVYVFVWCYVMNFTMAGLYQRRLIKHLLTERQHDPLERPVQNDSQTLPVRINLAVQQIIDFDEKNQVIIINGWIVLMWHDYNLRWKPQDYGNVETIRIPSTLIWIPDVLLYNSVDEKFDSTMKVNAVVQHTGDILYVPPGIFKSICPFDISSFPFDTQNCTLKFGSWTHDDSGINLTAESSKGQLDAYIKNAEWDLEDFSAVNNAIKYDCCPTLYPFVLFTIRIRRRSLYYVTNVVVPCFLISCMTILGFLLAPDSGEKLTLQVTILLSVITFSLLISEIMPQSSTAIPIITMYFLSVMCMSTISVTASVFVISLHFRNAKNYTMPFWVQKYICLYLAWLLRMKRPGYELTWQSIRHQLSSTIVPSHITNKTGSPECPIESISDAIATINKQSSFFSINTERQQPKISTTATSSVQHTSVDYHAYEIDIIRSELRTVISHLNVVTNYIWHQEKYDNESQDWKFVAMVIDRLCLILFLILMTIFTTMTLLSIPKFDRSQ</sequence>
<dbReference type="PROSITE" id="PS00236">
    <property type="entry name" value="NEUROTR_ION_CHANNEL"/>
    <property type="match status" value="1"/>
</dbReference>
<dbReference type="InterPro" id="IPR036734">
    <property type="entry name" value="Neur_chan_lig-bd_sf"/>
</dbReference>